<reference evidence="3" key="1">
    <citation type="submission" date="2022-01" db="EMBL/GenBank/DDBJ databases">
        <authorList>
            <person name="King R."/>
        </authorList>
    </citation>
    <scope>NUCLEOTIDE SEQUENCE</scope>
</reference>
<dbReference type="Pfam" id="PF13837">
    <property type="entry name" value="Myb_DNA-bind_4"/>
    <property type="match status" value="1"/>
</dbReference>
<feature type="compositionally biased region" description="Polar residues" evidence="1">
    <location>
        <begin position="419"/>
        <end position="428"/>
    </location>
</feature>
<dbReference type="AlphaFoldDB" id="A0A9N9QL22"/>
<feature type="compositionally biased region" description="Basic residues" evidence="1">
    <location>
        <begin position="236"/>
        <end position="245"/>
    </location>
</feature>
<feature type="compositionally biased region" description="Polar residues" evidence="1">
    <location>
        <begin position="225"/>
        <end position="235"/>
    </location>
</feature>
<dbReference type="Gene3D" id="1.10.10.60">
    <property type="entry name" value="Homeodomain-like"/>
    <property type="match status" value="1"/>
</dbReference>
<dbReference type="Proteomes" id="UP001152799">
    <property type="component" value="Chromosome 5"/>
</dbReference>
<organism evidence="3 4">
    <name type="scientific">Ceutorhynchus assimilis</name>
    <name type="common">cabbage seed weevil</name>
    <dbReference type="NCBI Taxonomy" id="467358"/>
    <lineage>
        <taxon>Eukaryota</taxon>
        <taxon>Metazoa</taxon>
        <taxon>Ecdysozoa</taxon>
        <taxon>Arthropoda</taxon>
        <taxon>Hexapoda</taxon>
        <taxon>Insecta</taxon>
        <taxon>Pterygota</taxon>
        <taxon>Neoptera</taxon>
        <taxon>Endopterygota</taxon>
        <taxon>Coleoptera</taxon>
        <taxon>Polyphaga</taxon>
        <taxon>Cucujiformia</taxon>
        <taxon>Curculionidae</taxon>
        <taxon>Ceutorhynchinae</taxon>
        <taxon>Ceutorhynchus</taxon>
    </lineage>
</organism>
<dbReference type="OrthoDB" id="6610952at2759"/>
<feature type="compositionally biased region" description="Basic residues" evidence="1">
    <location>
        <begin position="440"/>
        <end position="449"/>
    </location>
</feature>
<evidence type="ECO:0000313" key="3">
    <source>
        <dbReference type="EMBL" id="CAG9769773.1"/>
    </source>
</evidence>
<feature type="region of interest" description="Disordered" evidence="1">
    <location>
        <begin position="197"/>
        <end position="246"/>
    </location>
</feature>
<dbReference type="EMBL" id="OU892281">
    <property type="protein sequence ID" value="CAG9769773.1"/>
    <property type="molecule type" value="Genomic_DNA"/>
</dbReference>
<feature type="region of interest" description="Disordered" evidence="1">
    <location>
        <begin position="411"/>
        <end position="456"/>
    </location>
</feature>
<evidence type="ECO:0000256" key="1">
    <source>
        <dbReference type="SAM" id="MobiDB-lite"/>
    </source>
</evidence>
<feature type="domain" description="Myb/SANT-like DNA-binding" evidence="2">
    <location>
        <begin position="60"/>
        <end position="148"/>
    </location>
</feature>
<proteinExistence type="predicted"/>
<dbReference type="InterPro" id="IPR044822">
    <property type="entry name" value="Myb_DNA-bind_4"/>
</dbReference>
<sequence length="617" mass="69056">MELETSTIVAEPDLRSNDLCLESTVQRELQSQQTKSDNNNNNNIDGIIWTKKKPTANDLEATSLLLSTRQKMSKLFDDKKTRKAKLWNDVAKTLEDNNYKLGEKGGERCRQKFANLQKSYLAYIKHQTTTGTEKTDEVPPFFEEIHSILGGKHKVNPANLEDSMNDEGPGDIVTQAEMLDNSVQDQARDAERSELDSVTQTLQPNSSLSTPKLQDEVKTDVEDNLPSTSKGYNSQRFKKGKRKLTPSKQEEFVKELEKDRASRNKEFDFLKNHLKKSEEQRDRFLNILEHAFLPKKQKKDVSKEKQIAELGKQSRDKCSKTLISENIEIENLPPAAPAQAPSFSPIALDHDYPGGSCSSSMSNAASRKFHNKYQKLKFTSIKLGSGKGRSAAVCNICKVTLKNTSIEIHRNRCIPSPNSPQSETNSLEYSDEDDSTSYHKSSKVPRTRTTKAFQSSAANTDTTSAIYSQLGKSITGQATSREDLTDVNENFTEEILVDDVEICNIEQMDFDDVQLIDEATLQNIDLPNAASYASDSEMISYRNDHGTYCASVGQYLEVGSNNLSNQKQKVPDMFKTKAVVADTSLPTSTLISSSSKGNLFDTIEEKKSGKWTNSKKK</sequence>
<keyword evidence="4" id="KW-1185">Reference proteome</keyword>
<protein>
    <recommendedName>
        <fullName evidence="2">Myb/SANT-like DNA-binding domain-containing protein</fullName>
    </recommendedName>
</protein>
<name>A0A9N9QL22_9CUCU</name>
<feature type="compositionally biased region" description="Polar residues" evidence="1">
    <location>
        <begin position="197"/>
        <end position="212"/>
    </location>
</feature>
<evidence type="ECO:0000259" key="2">
    <source>
        <dbReference type="Pfam" id="PF13837"/>
    </source>
</evidence>
<evidence type="ECO:0000313" key="4">
    <source>
        <dbReference type="Proteomes" id="UP001152799"/>
    </source>
</evidence>
<accession>A0A9N9QL22</accession>
<gene>
    <name evidence="3" type="ORF">CEUTPL_LOCUS10271</name>
</gene>